<proteinExistence type="inferred from homology"/>
<dbReference type="RefSeq" id="WP_095483997.1">
    <property type="nucleotide sequence ID" value="NZ_CP088151.1"/>
</dbReference>
<dbReference type="Pfam" id="PF13561">
    <property type="entry name" value="adh_short_C2"/>
    <property type="match status" value="1"/>
</dbReference>
<dbReference type="PROSITE" id="PS00061">
    <property type="entry name" value="ADH_SHORT"/>
    <property type="match status" value="1"/>
</dbReference>
<dbReference type="PANTHER" id="PTHR42879:SF2">
    <property type="entry name" value="3-OXOACYL-[ACYL-CARRIER-PROTEIN] REDUCTASE FABG"/>
    <property type="match status" value="1"/>
</dbReference>
<dbReference type="PANTHER" id="PTHR42879">
    <property type="entry name" value="3-OXOACYL-(ACYL-CARRIER-PROTEIN) REDUCTASE"/>
    <property type="match status" value="1"/>
</dbReference>
<dbReference type="CDD" id="cd05233">
    <property type="entry name" value="SDR_c"/>
    <property type="match status" value="1"/>
</dbReference>
<dbReference type="AlphaFoldDB" id="A0AB36REQ6"/>
<dbReference type="SUPFAM" id="SSF51735">
    <property type="entry name" value="NAD(P)-binding Rossmann-fold domains"/>
    <property type="match status" value="1"/>
</dbReference>
<dbReference type="FunFam" id="3.40.50.720:FF:000084">
    <property type="entry name" value="Short-chain dehydrogenase reductase"/>
    <property type="match status" value="1"/>
</dbReference>
<evidence type="ECO:0000256" key="1">
    <source>
        <dbReference type="ARBA" id="ARBA00006484"/>
    </source>
</evidence>
<gene>
    <name evidence="2" type="ORF">CIT25_06365</name>
</gene>
<name>A0AB36REQ6_9HYPH</name>
<dbReference type="InterPro" id="IPR050259">
    <property type="entry name" value="SDR"/>
</dbReference>
<dbReference type="NCBIfam" id="NF009466">
    <property type="entry name" value="PRK12826.1-2"/>
    <property type="match status" value="1"/>
</dbReference>
<dbReference type="EMBL" id="NPKI01000011">
    <property type="protein sequence ID" value="PAQ03321.1"/>
    <property type="molecule type" value="Genomic_DNA"/>
</dbReference>
<sequence length="268" mass="27895">MSKGAPSSADDFLTGLKGQRVLVTAGAGGIGFAIADTLSRLGARIVVCDVSDEALAAAPDRIALVAAVKADVSREDDVDRLFETVKEKLGGLDALINNAGVAGPTGGVDEIDPAEWRRCIDICLTGQFLCARRAVPLIKAAGGGSIVSMSSAAGRYGYAFRTPYSAAKFGVIGFTQSLAKELGPHGIRVNAILPGIIEGPRIDKVIADRAKQLGVSNEAMTERYLQNISLRRMTSPYDVASMVAFLLSNAGINISGQSLGVDGNVETL</sequence>
<dbReference type="InterPro" id="IPR020904">
    <property type="entry name" value="Sc_DH/Rdtase_CS"/>
</dbReference>
<accession>A0AB36REQ6</accession>
<reference evidence="3" key="1">
    <citation type="submission" date="2017-08" db="EMBL/GenBank/DDBJ databases">
        <title>Mesorhizobium wenxinae sp. nov., a novel rhizobial species isolated from root nodules of chickpea (Cicer arietinum L.).</title>
        <authorList>
            <person name="Zhang J."/>
        </authorList>
    </citation>
    <scope>NUCLEOTIDE SEQUENCE [LARGE SCALE GENOMIC DNA]</scope>
    <source>
        <strain evidence="3">USDA 3392</strain>
    </source>
</reference>
<comment type="caution">
    <text evidence="2">The sequence shown here is derived from an EMBL/GenBank/DDBJ whole genome shotgun (WGS) entry which is preliminary data.</text>
</comment>
<dbReference type="PRINTS" id="PR00080">
    <property type="entry name" value="SDRFAMILY"/>
</dbReference>
<keyword evidence="3" id="KW-1185">Reference proteome</keyword>
<dbReference type="InterPro" id="IPR036291">
    <property type="entry name" value="NAD(P)-bd_dom_sf"/>
</dbReference>
<protein>
    <submittedName>
        <fullName evidence="2">3-oxoacyl-[acyl-carrier-protein] reductase</fullName>
    </submittedName>
</protein>
<evidence type="ECO:0000313" key="2">
    <source>
        <dbReference type="EMBL" id="PAQ03321.1"/>
    </source>
</evidence>
<organism evidence="2 3">
    <name type="scientific">Mesorhizobium mediterraneum</name>
    <dbReference type="NCBI Taxonomy" id="43617"/>
    <lineage>
        <taxon>Bacteria</taxon>
        <taxon>Pseudomonadati</taxon>
        <taxon>Pseudomonadota</taxon>
        <taxon>Alphaproteobacteria</taxon>
        <taxon>Hyphomicrobiales</taxon>
        <taxon>Phyllobacteriaceae</taxon>
        <taxon>Mesorhizobium</taxon>
    </lineage>
</organism>
<dbReference type="PRINTS" id="PR00081">
    <property type="entry name" value="GDHRDH"/>
</dbReference>
<dbReference type="Proteomes" id="UP000216215">
    <property type="component" value="Unassembled WGS sequence"/>
</dbReference>
<dbReference type="Gene3D" id="3.40.50.720">
    <property type="entry name" value="NAD(P)-binding Rossmann-like Domain"/>
    <property type="match status" value="1"/>
</dbReference>
<dbReference type="InterPro" id="IPR002347">
    <property type="entry name" value="SDR_fam"/>
</dbReference>
<dbReference type="GO" id="GO:0032787">
    <property type="term" value="P:monocarboxylic acid metabolic process"/>
    <property type="evidence" value="ECO:0007669"/>
    <property type="project" value="UniProtKB-ARBA"/>
</dbReference>
<evidence type="ECO:0000313" key="3">
    <source>
        <dbReference type="Proteomes" id="UP000216215"/>
    </source>
</evidence>
<comment type="similarity">
    <text evidence="1">Belongs to the short-chain dehydrogenases/reductases (SDR) family.</text>
</comment>